<evidence type="ECO:0000256" key="4">
    <source>
        <dbReference type="ARBA" id="ARBA00022692"/>
    </source>
</evidence>
<feature type="transmembrane region" description="Helical" evidence="9">
    <location>
        <begin position="171"/>
        <end position="188"/>
    </location>
</feature>
<keyword evidence="3 8" id="KW-0813">Transport</keyword>
<evidence type="ECO:0000313" key="11">
    <source>
        <dbReference type="Proteomes" id="UP000053558"/>
    </source>
</evidence>
<reference evidence="11" key="1">
    <citation type="journal article" date="2012" name="Science">
        <title>The Paleozoic origin of enzymatic lignin decomposition reconstructed from 31 fungal genomes.</title>
        <authorList>
            <person name="Floudas D."/>
            <person name="Binder M."/>
            <person name="Riley R."/>
            <person name="Barry K."/>
            <person name="Blanchette R.A."/>
            <person name="Henrissat B."/>
            <person name="Martinez A.T."/>
            <person name="Otillar R."/>
            <person name="Spatafora J.W."/>
            <person name="Yadav J.S."/>
            <person name="Aerts A."/>
            <person name="Benoit I."/>
            <person name="Boyd A."/>
            <person name="Carlson A."/>
            <person name="Copeland A."/>
            <person name="Coutinho P.M."/>
            <person name="de Vries R.P."/>
            <person name="Ferreira P."/>
            <person name="Findley K."/>
            <person name="Foster B."/>
            <person name="Gaskell J."/>
            <person name="Glotzer D."/>
            <person name="Gorecki P."/>
            <person name="Heitman J."/>
            <person name="Hesse C."/>
            <person name="Hori C."/>
            <person name="Igarashi K."/>
            <person name="Jurgens J.A."/>
            <person name="Kallen N."/>
            <person name="Kersten P."/>
            <person name="Kohler A."/>
            <person name="Kuees U."/>
            <person name="Kumar T.K.A."/>
            <person name="Kuo A."/>
            <person name="LaButti K."/>
            <person name="Larrondo L.F."/>
            <person name="Lindquist E."/>
            <person name="Ling A."/>
            <person name="Lombard V."/>
            <person name="Lucas S."/>
            <person name="Lundell T."/>
            <person name="Martin R."/>
            <person name="McLaughlin D.J."/>
            <person name="Morgenstern I."/>
            <person name="Morin E."/>
            <person name="Murat C."/>
            <person name="Nagy L.G."/>
            <person name="Nolan M."/>
            <person name="Ohm R.A."/>
            <person name="Patyshakuliyeva A."/>
            <person name="Rokas A."/>
            <person name="Ruiz-Duenas F.J."/>
            <person name="Sabat G."/>
            <person name="Salamov A."/>
            <person name="Samejima M."/>
            <person name="Schmutz J."/>
            <person name="Slot J.C."/>
            <person name="St John F."/>
            <person name="Stenlid J."/>
            <person name="Sun H."/>
            <person name="Sun S."/>
            <person name="Syed K."/>
            <person name="Tsang A."/>
            <person name="Wiebenga A."/>
            <person name="Young D."/>
            <person name="Pisabarro A."/>
            <person name="Eastwood D.C."/>
            <person name="Martin F."/>
            <person name="Cullen D."/>
            <person name="Grigoriev I.V."/>
            <person name="Hibbett D.S."/>
        </authorList>
    </citation>
    <scope>NUCLEOTIDE SEQUENCE [LARGE SCALE GENOMIC DNA]</scope>
    <source>
        <strain evidence="11">RWD-64-598 SS2</strain>
    </source>
</reference>
<evidence type="ECO:0000256" key="9">
    <source>
        <dbReference type="SAM" id="Phobius"/>
    </source>
</evidence>
<name>A0A5M3MYZ7_CONPW</name>
<feature type="transmembrane region" description="Helical" evidence="9">
    <location>
        <begin position="49"/>
        <end position="76"/>
    </location>
</feature>
<dbReference type="EMBL" id="JH711575">
    <property type="protein sequence ID" value="EIW84276.1"/>
    <property type="molecule type" value="Genomic_DNA"/>
</dbReference>
<sequence>MSQDRESGASSGMPVNFPVVRLSDISPRPVFMQKWERLRHREAHWFSQMVAEFIAVFVYVYCGVGANVAFIVGTVLGQPGLGSLFNVGFAYAMGITLAVTLCFATSGGHFNPSVTISMIIFKKFPAIRGLRYIFAQILGAYVACFFVYVQWGTFITDCIEVLKLKGEYDTVMFTSSGPAGAFALYGTPGGSLGRMFLNEFVNSFIIALAIWGALDPTNHMIPPAAGPWLIGLVYATVIWGFSPATLAANTARDLGGRFMAMTIWGTEAAGGRYAAIAALTNIPATVFAAFVYEMFLGSHTRILTPSAYHFYAAYKKYHDDNGIKIPGFGEDDEHANVTIGRTSSYEKAQDEQISRV</sequence>
<dbReference type="GO" id="GO:0015250">
    <property type="term" value="F:water channel activity"/>
    <property type="evidence" value="ECO:0007669"/>
    <property type="project" value="TreeGrafter"/>
</dbReference>
<accession>A0A5M3MYZ7</accession>
<dbReference type="OrthoDB" id="3222at2759"/>
<dbReference type="GO" id="GO:0005886">
    <property type="term" value="C:plasma membrane"/>
    <property type="evidence" value="ECO:0007669"/>
    <property type="project" value="TreeGrafter"/>
</dbReference>
<organism evidence="10 11">
    <name type="scientific">Coniophora puteana (strain RWD-64-598)</name>
    <name type="common">Brown rot fungus</name>
    <dbReference type="NCBI Taxonomy" id="741705"/>
    <lineage>
        <taxon>Eukaryota</taxon>
        <taxon>Fungi</taxon>
        <taxon>Dikarya</taxon>
        <taxon>Basidiomycota</taxon>
        <taxon>Agaricomycotina</taxon>
        <taxon>Agaricomycetes</taxon>
        <taxon>Agaricomycetidae</taxon>
        <taxon>Boletales</taxon>
        <taxon>Coniophorineae</taxon>
        <taxon>Coniophoraceae</taxon>
        <taxon>Coniophora</taxon>
    </lineage>
</organism>
<dbReference type="RefSeq" id="XP_007766019.1">
    <property type="nucleotide sequence ID" value="XM_007767829.1"/>
</dbReference>
<feature type="transmembrane region" description="Helical" evidence="9">
    <location>
        <begin position="132"/>
        <end position="151"/>
    </location>
</feature>
<dbReference type="SUPFAM" id="SSF81338">
    <property type="entry name" value="Aquaporin-like"/>
    <property type="match status" value="1"/>
</dbReference>
<dbReference type="AlphaFoldDB" id="A0A5M3MYZ7"/>
<dbReference type="InterPro" id="IPR050363">
    <property type="entry name" value="MIP/Aquaporin"/>
</dbReference>
<protein>
    <submittedName>
        <fullName evidence="10">Aquaporin-like protein</fullName>
    </submittedName>
</protein>
<feature type="transmembrane region" description="Helical" evidence="9">
    <location>
        <begin position="226"/>
        <end position="248"/>
    </location>
</feature>
<comment type="subcellular location">
    <subcellularLocation>
        <location evidence="1">Membrane</location>
        <topology evidence="1">Multi-pass membrane protein</topology>
    </subcellularLocation>
</comment>
<dbReference type="KEGG" id="cput:CONPUDRAFT_142625"/>
<keyword evidence="5" id="KW-0677">Repeat</keyword>
<evidence type="ECO:0000313" key="10">
    <source>
        <dbReference type="EMBL" id="EIW84276.1"/>
    </source>
</evidence>
<evidence type="ECO:0000256" key="6">
    <source>
        <dbReference type="ARBA" id="ARBA00022989"/>
    </source>
</evidence>
<keyword evidence="7 9" id="KW-0472">Membrane</keyword>
<dbReference type="InterPro" id="IPR022357">
    <property type="entry name" value="MIP_CS"/>
</dbReference>
<dbReference type="GeneID" id="19201766"/>
<dbReference type="PANTHER" id="PTHR43829:SF14">
    <property type="entry name" value="AQUAPORIN 3"/>
    <property type="match status" value="1"/>
</dbReference>
<dbReference type="PRINTS" id="PR00783">
    <property type="entry name" value="MINTRINSICP"/>
</dbReference>
<comment type="similarity">
    <text evidence="2 8">Belongs to the MIP/aquaporin (TC 1.A.8) family.</text>
</comment>
<evidence type="ECO:0000256" key="7">
    <source>
        <dbReference type="ARBA" id="ARBA00023136"/>
    </source>
</evidence>
<dbReference type="InterPro" id="IPR023271">
    <property type="entry name" value="Aquaporin-like"/>
</dbReference>
<feature type="transmembrane region" description="Helical" evidence="9">
    <location>
        <begin position="88"/>
        <end position="111"/>
    </location>
</feature>
<keyword evidence="6 9" id="KW-1133">Transmembrane helix</keyword>
<evidence type="ECO:0000256" key="5">
    <source>
        <dbReference type="ARBA" id="ARBA00022737"/>
    </source>
</evidence>
<evidence type="ECO:0000256" key="3">
    <source>
        <dbReference type="ARBA" id="ARBA00022448"/>
    </source>
</evidence>
<dbReference type="PANTHER" id="PTHR43829">
    <property type="entry name" value="AQUAPORIN OR AQUAGLYCEROPORIN RELATED"/>
    <property type="match status" value="1"/>
</dbReference>
<evidence type="ECO:0000256" key="2">
    <source>
        <dbReference type="ARBA" id="ARBA00006175"/>
    </source>
</evidence>
<proteinExistence type="inferred from homology"/>
<dbReference type="Proteomes" id="UP000053558">
    <property type="component" value="Unassembled WGS sequence"/>
</dbReference>
<keyword evidence="4 8" id="KW-0812">Transmembrane</keyword>
<keyword evidence="11" id="KW-1185">Reference proteome</keyword>
<dbReference type="Gene3D" id="1.20.1080.10">
    <property type="entry name" value="Glycerol uptake facilitator protein"/>
    <property type="match status" value="1"/>
</dbReference>
<dbReference type="InterPro" id="IPR000425">
    <property type="entry name" value="MIP"/>
</dbReference>
<dbReference type="GO" id="GO:0015254">
    <property type="term" value="F:glycerol channel activity"/>
    <property type="evidence" value="ECO:0007669"/>
    <property type="project" value="TreeGrafter"/>
</dbReference>
<dbReference type="Pfam" id="PF00230">
    <property type="entry name" value="MIP"/>
    <property type="match status" value="1"/>
</dbReference>
<feature type="transmembrane region" description="Helical" evidence="9">
    <location>
        <begin position="195"/>
        <end position="214"/>
    </location>
</feature>
<evidence type="ECO:0000256" key="8">
    <source>
        <dbReference type="RuleBase" id="RU000477"/>
    </source>
</evidence>
<dbReference type="PROSITE" id="PS00221">
    <property type="entry name" value="MIP"/>
    <property type="match status" value="1"/>
</dbReference>
<dbReference type="OMA" id="ILCSFPN"/>
<evidence type="ECO:0000256" key="1">
    <source>
        <dbReference type="ARBA" id="ARBA00004141"/>
    </source>
</evidence>
<gene>
    <name evidence="10" type="ORF">CONPUDRAFT_142625</name>
</gene>
<comment type="caution">
    <text evidence="10">The sequence shown here is derived from an EMBL/GenBank/DDBJ whole genome shotgun (WGS) entry which is preliminary data.</text>
</comment>